<evidence type="ECO:0000256" key="4">
    <source>
        <dbReference type="ARBA" id="ARBA00022737"/>
    </source>
</evidence>
<dbReference type="GO" id="GO:0009245">
    <property type="term" value="P:lipid A biosynthetic process"/>
    <property type="evidence" value="ECO:0007669"/>
    <property type="project" value="UniProtKB-KW"/>
</dbReference>
<protein>
    <submittedName>
        <fullName evidence="7">UDP-3-O-[3-hydroxymyristoyl] glucosamine N-acyltransferase</fullName>
    </submittedName>
</protein>
<dbReference type="Proteomes" id="UP000184212">
    <property type="component" value="Unassembled WGS sequence"/>
</dbReference>
<keyword evidence="4" id="KW-0677">Repeat</keyword>
<evidence type="ECO:0000256" key="5">
    <source>
        <dbReference type="ARBA" id="ARBA00023098"/>
    </source>
</evidence>
<dbReference type="InterPro" id="IPR018357">
    <property type="entry name" value="Hexapep_transf_CS"/>
</dbReference>
<evidence type="ECO:0000256" key="3">
    <source>
        <dbReference type="ARBA" id="ARBA00022679"/>
    </source>
</evidence>
<dbReference type="Gene3D" id="2.160.10.10">
    <property type="entry name" value="Hexapeptide repeat proteins"/>
    <property type="match status" value="1"/>
</dbReference>
<dbReference type="AlphaFoldDB" id="A0A1M5NDG1"/>
<keyword evidence="6 7" id="KW-0012">Acyltransferase</keyword>
<accession>A0A1M5NDG1</accession>
<dbReference type="InterPro" id="IPR011004">
    <property type="entry name" value="Trimer_LpxA-like_sf"/>
</dbReference>
<dbReference type="InterPro" id="IPR001451">
    <property type="entry name" value="Hexapep"/>
</dbReference>
<dbReference type="RefSeq" id="WP_073133707.1">
    <property type="nucleotide sequence ID" value="NZ_FQWQ01000001.1"/>
</dbReference>
<dbReference type="Pfam" id="PF00132">
    <property type="entry name" value="Hexapep"/>
    <property type="match status" value="1"/>
</dbReference>
<keyword evidence="5" id="KW-0443">Lipid metabolism</keyword>
<dbReference type="InterPro" id="IPR007691">
    <property type="entry name" value="LpxD"/>
</dbReference>
<dbReference type="PANTHER" id="PTHR43378:SF2">
    <property type="entry name" value="UDP-3-O-ACYLGLUCOSAMINE N-ACYLTRANSFERASE 1, MITOCHONDRIAL-RELATED"/>
    <property type="match status" value="1"/>
</dbReference>
<dbReference type="PROSITE" id="PS00101">
    <property type="entry name" value="HEXAPEP_TRANSFERASES"/>
    <property type="match status" value="1"/>
</dbReference>
<evidence type="ECO:0000256" key="2">
    <source>
        <dbReference type="ARBA" id="ARBA00022556"/>
    </source>
</evidence>
<dbReference type="SUPFAM" id="SSF51161">
    <property type="entry name" value="Trimeric LpxA-like enzymes"/>
    <property type="match status" value="1"/>
</dbReference>
<reference evidence="7 8" key="1">
    <citation type="submission" date="2016-11" db="EMBL/GenBank/DDBJ databases">
        <authorList>
            <person name="Jaros S."/>
            <person name="Januszkiewicz K."/>
            <person name="Wedrychowicz H."/>
        </authorList>
    </citation>
    <scope>NUCLEOTIDE SEQUENCE [LARGE SCALE GENOMIC DNA]</scope>
    <source>
        <strain evidence="7 8">DSM 24574</strain>
    </source>
</reference>
<dbReference type="PANTHER" id="PTHR43378">
    <property type="entry name" value="UDP-3-O-ACYLGLUCOSAMINE N-ACYLTRANSFERASE"/>
    <property type="match status" value="1"/>
</dbReference>
<organism evidence="7 8">
    <name type="scientific">Chryseolinea serpens</name>
    <dbReference type="NCBI Taxonomy" id="947013"/>
    <lineage>
        <taxon>Bacteria</taxon>
        <taxon>Pseudomonadati</taxon>
        <taxon>Bacteroidota</taxon>
        <taxon>Cytophagia</taxon>
        <taxon>Cytophagales</taxon>
        <taxon>Fulvivirgaceae</taxon>
        <taxon>Chryseolinea</taxon>
    </lineage>
</organism>
<keyword evidence="3 7" id="KW-0808">Transferase</keyword>
<keyword evidence="1" id="KW-0444">Lipid biosynthesis</keyword>
<dbReference type="GO" id="GO:0016410">
    <property type="term" value="F:N-acyltransferase activity"/>
    <property type="evidence" value="ECO:0007669"/>
    <property type="project" value="InterPro"/>
</dbReference>
<evidence type="ECO:0000313" key="8">
    <source>
        <dbReference type="Proteomes" id="UP000184212"/>
    </source>
</evidence>
<dbReference type="OrthoDB" id="9784739at2"/>
<evidence type="ECO:0000256" key="6">
    <source>
        <dbReference type="ARBA" id="ARBA00023315"/>
    </source>
</evidence>
<dbReference type="Gene3D" id="3.40.1390.10">
    <property type="entry name" value="MurE/MurF, N-terminal domain"/>
    <property type="match status" value="1"/>
</dbReference>
<evidence type="ECO:0000256" key="1">
    <source>
        <dbReference type="ARBA" id="ARBA00022516"/>
    </source>
</evidence>
<proteinExistence type="predicted"/>
<sequence>MPYDLHHILEALKGEPLTVEQGELPVNITRALPAPEADAESIAWIKPGHPKATDMIVNTAAPLIVCDEATWNNLPEPKPAKVFVLVDEPKRIFSKVVNALLVKRPAPGIHPSASVHPKAVIGKSCHIGPFTYVGEAVIGDHTVIHGHAFIYDNVTLGDRCILHAGVVIGSDGFGYSRDENNNVEKFPHIGGVRIGHDVEIGANTCIDRGALGNTIIGNGAKIDNLVHVAHNVNIGENAFVIAHAMLGGSVTVGAAAWVAPSASILQQLKIGDGATIGVGAVVTKDVPPGQTWTGSPARPLTEFLAMQKKIKDLP</sequence>
<keyword evidence="2" id="KW-0441">Lipid A biosynthesis</keyword>
<dbReference type="EMBL" id="FQWQ01000001">
    <property type="protein sequence ID" value="SHG87512.1"/>
    <property type="molecule type" value="Genomic_DNA"/>
</dbReference>
<gene>
    <name evidence="7" type="ORF">SAMN04488109_2265</name>
</gene>
<dbReference type="CDD" id="cd03352">
    <property type="entry name" value="LbH_LpxD"/>
    <property type="match status" value="1"/>
</dbReference>
<dbReference type="STRING" id="947013.SAMN04488109_2265"/>
<dbReference type="GO" id="GO:0016020">
    <property type="term" value="C:membrane"/>
    <property type="evidence" value="ECO:0007669"/>
    <property type="project" value="GOC"/>
</dbReference>
<evidence type="ECO:0000313" key="7">
    <source>
        <dbReference type="EMBL" id="SHG87512.1"/>
    </source>
</evidence>
<keyword evidence="8" id="KW-1185">Reference proteome</keyword>
<dbReference type="NCBIfam" id="NF002060">
    <property type="entry name" value="PRK00892.1"/>
    <property type="match status" value="1"/>
</dbReference>
<name>A0A1M5NDG1_9BACT</name>